<keyword evidence="3" id="KW-1185">Reference proteome</keyword>
<gene>
    <name evidence="2" type="ORF">EUA07_17210</name>
</gene>
<comment type="caution">
    <text evidence="2">The sequence shown here is derived from an EMBL/GenBank/DDBJ whole genome shotgun (WGS) entry which is preliminary data.</text>
</comment>
<dbReference type="AlphaFoldDB" id="A0A4Q2SBP8"/>
<sequence>MTTMRRTTAALGATALLTSLGLVAGPAHADGPEKDREFRVAGAEVDFSVSKDDGRFEVEVDIDDAEPGSRWRVVLWHDGRRYHSKVHRADGDGDVEIEKGRRNTRGADTFKVRVKLVGGAGATRTIRMR</sequence>
<evidence type="ECO:0000256" key="1">
    <source>
        <dbReference type="SAM" id="SignalP"/>
    </source>
</evidence>
<evidence type="ECO:0000313" key="2">
    <source>
        <dbReference type="EMBL" id="RYB98764.1"/>
    </source>
</evidence>
<organism evidence="2 3">
    <name type="scientific">Nocardioides ganghwensis</name>
    <dbReference type="NCBI Taxonomy" id="252230"/>
    <lineage>
        <taxon>Bacteria</taxon>
        <taxon>Bacillati</taxon>
        <taxon>Actinomycetota</taxon>
        <taxon>Actinomycetes</taxon>
        <taxon>Propionibacteriales</taxon>
        <taxon>Nocardioidaceae</taxon>
        <taxon>Nocardioides</taxon>
    </lineage>
</organism>
<accession>A0A4Q2SBP8</accession>
<proteinExistence type="predicted"/>
<reference evidence="2 3" key="1">
    <citation type="submission" date="2019-01" db="EMBL/GenBank/DDBJ databases">
        <title>Novel species of Nocardioides.</title>
        <authorList>
            <person name="Liu Q."/>
            <person name="Xin Y.-H."/>
        </authorList>
    </citation>
    <scope>NUCLEOTIDE SEQUENCE [LARGE SCALE GENOMIC DNA]</scope>
    <source>
        <strain evidence="2 3">CGMCC 4.6875</strain>
    </source>
</reference>
<feature type="chain" id="PRO_5020739630" evidence="1">
    <location>
        <begin position="30"/>
        <end position="129"/>
    </location>
</feature>
<evidence type="ECO:0000313" key="3">
    <source>
        <dbReference type="Proteomes" id="UP000293291"/>
    </source>
</evidence>
<keyword evidence="1" id="KW-0732">Signal</keyword>
<dbReference type="Proteomes" id="UP000293291">
    <property type="component" value="Unassembled WGS sequence"/>
</dbReference>
<name>A0A4Q2SBP8_9ACTN</name>
<feature type="signal peptide" evidence="1">
    <location>
        <begin position="1"/>
        <end position="29"/>
    </location>
</feature>
<dbReference type="EMBL" id="SDWU01000021">
    <property type="protein sequence ID" value="RYB98764.1"/>
    <property type="molecule type" value="Genomic_DNA"/>
</dbReference>
<protein>
    <submittedName>
        <fullName evidence="2">Uncharacterized protein</fullName>
    </submittedName>
</protein>